<evidence type="ECO:0000259" key="3">
    <source>
        <dbReference type="Pfam" id="PF11716"/>
    </source>
</evidence>
<dbReference type="InterPro" id="IPR024344">
    <property type="entry name" value="MDMPI_metal-binding"/>
</dbReference>
<comment type="caution">
    <text evidence="4">The sequence shown here is derived from an EMBL/GenBank/DDBJ whole genome shotgun (WGS) entry which is preliminary data.</text>
</comment>
<protein>
    <submittedName>
        <fullName evidence="4">Uncharacterized protein (TIGR03084 family)</fullName>
    </submittedName>
</protein>
<evidence type="ECO:0000313" key="4">
    <source>
        <dbReference type="EMBL" id="TQJ05276.1"/>
    </source>
</evidence>
<dbReference type="InterPro" id="IPR013917">
    <property type="entry name" value="tRNA_wybutosine-synth"/>
</dbReference>
<reference evidence="4 5" key="1">
    <citation type="submission" date="2019-06" db="EMBL/GenBank/DDBJ databases">
        <title>Sequencing the genomes of 1000 actinobacteria strains.</title>
        <authorList>
            <person name="Klenk H.-P."/>
        </authorList>
    </citation>
    <scope>NUCLEOTIDE SEQUENCE [LARGE SCALE GENOMIC DNA]</scope>
    <source>
        <strain evidence="4 5">DSM 45679</strain>
    </source>
</reference>
<dbReference type="OrthoDB" id="113180at2"/>
<feature type="domain" description="Mycothiol-dependent maleylpyruvate isomerase metal-binding" evidence="3">
    <location>
        <begin position="18"/>
        <end position="147"/>
    </location>
</feature>
<dbReference type="InterPro" id="IPR017517">
    <property type="entry name" value="Maleyloyr_isom"/>
</dbReference>
<dbReference type="InterPro" id="IPR017518">
    <property type="entry name" value="CHP03084"/>
</dbReference>
<evidence type="ECO:0000259" key="2">
    <source>
        <dbReference type="Pfam" id="PF08608"/>
    </source>
</evidence>
<dbReference type="AlphaFoldDB" id="A0A542DQE4"/>
<feature type="region of interest" description="Disordered" evidence="1">
    <location>
        <begin position="250"/>
        <end position="270"/>
    </location>
</feature>
<name>A0A542DQE4_AMYCI</name>
<dbReference type="NCBIfam" id="TIGR03083">
    <property type="entry name" value="maleylpyruvate isomerase family mycothiol-dependent enzyme"/>
    <property type="match status" value="1"/>
</dbReference>
<dbReference type="InterPro" id="IPR034660">
    <property type="entry name" value="DinB/YfiT-like"/>
</dbReference>
<dbReference type="NCBIfam" id="TIGR03084">
    <property type="entry name" value="TIGR03084 family metal-binding protein"/>
    <property type="match status" value="1"/>
</dbReference>
<gene>
    <name evidence="4" type="ORF">FB471_5104</name>
</gene>
<proteinExistence type="predicted"/>
<feature type="domain" description="tRNA wybutosine-synthesis" evidence="2">
    <location>
        <begin position="185"/>
        <end position="234"/>
    </location>
</feature>
<keyword evidence="5" id="KW-1185">Reference proteome</keyword>
<dbReference type="SUPFAM" id="SSF109854">
    <property type="entry name" value="DinB/YfiT-like putative metalloenzymes"/>
    <property type="match status" value="1"/>
</dbReference>
<dbReference type="Gene3D" id="1.20.120.450">
    <property type="entry name" value="dinb family like domain"/>
    <property type="match status" value="1"/>
</dbReference>
<dbReference type="EMBL" id="VFML01000001">
    <property type="protein sequence ID" value="TQJ05276.1"/>
    <property type="molecule type" value="Genomic_DNA"/>
</dbReference>
<dbReference type="Proteomes" id="UP000320876">
    <property type="component" value="Unassembled WGS sequence"/>
</dbReference>
<accession>A0A542DQE4</accession>
<dbReference type="GO" id="GO:0046872">
    <property type="term" value="F:metal ion binding"/>
    <property type="evidence" value="ECO:0007669"/>
    <property type="project" value="InterPro"/>
</dbReference>
<dbReference type="Pfam" id="PF08608">
    <property type="entry name" value="Wyosine_form"/>
    <property type="match status" value="1"/>
</dbReference>
<evidence type="ECO:0000256" key="1">
    <source>
        <dbReference type="SAM" id="MobiDB-lite"/>
    </source>
</evidence>
<evidence type="ECO:0000313" key="5">
    <source>
        <dbReference type="Proteomes" id="UP000320876"/>
    </source>
</evidence>
<dbReference type="Pfam" id="PF11716">
    <property type="entry name" value="MDMPI_N"/>
    <property type="match status" value="1"/>
</dbReference>
<sequence length="270" mass="29175">MTEPLAVISAMKADAMEVQQVLSGLDATGWATPTPAPGWTVTHQVAHLAATFQRAGLAASDPPAFAKIMEHANPDFDKEVETVMRPYLELPPGELLVRWYDELTTAADALAAVPAGQDIPWLVNPLPPAVLASGGMMELFAHGQDIADALGTPIERTDRIAPLVGFVVHTRHFGYLAREMTPPDDDFRFEVTAPSGTLWTFGPEDAAQRIEGPALDLCLLAARRRHHRDLSLVATGKHATRWLDVAQAYRGPTGAGREPGQFTDAPGHRL</sequence>
<organism evidence="4 5">
    <name type="scientific">Amycolatopsis cihanbeyliensis</name>
    <dbReference type="NCBI Taxonomy" id="1128664"/>
    <lineage>
        <taxon>Bacteria</taxon>
        <taxon>Bacillati</taxon>
        <taxon>Actinomycetota</taxon>
        <taxon>Actinomycetes</taxon>
        <taxon>Pseudonocardiales</taxon>
        <taxon>Pseudonocardiaceae</taxon>
        <taxon>Amycolatopsis</taxon>
    </lineage>
</organism>